<protein>
    <submittedName>
        <fullName evidence="1">Uncharacterized protein</fullName>
    </submittedName>
</protein>
<organism evidence="1 2">
    <name type="scientific">Bauhinia variegata</name>
    <name type="common">Purple orchid tree</name>
    <name type="synonym">Phanera variegata</name>
    <dbReference type="NCBI Taxonomy" id="167791"/>
    <lineage>
        <taxon>Eukaryota</taxon>
        <taxon>Viridiplantae</taxon>
        <taxon>Streptophyta</taxon>
        <taxon>Embryophyta</taxon>
        <taxon>Tracheophyta</taxon>
        <taxon>Spermatophyta</taxon>
        <taxon>Magnoliopsida</taxon>
        <taxon>eudicotyledons</taxon>
        <taxon>Gunneridae</taxon>
        <taxon>Pentapetalae</taxon>
        <taxon>rosids</taxon>
        <taxon>fabids</taxon>
        <taxon>Fabales</taxon>
        <taxon>Fabaceae</taxon>
        <taxon>Cercidoideae</taxon>
        <taxon>Cercideae</taxon>
        <taxon>Bauhiniinae</taxon>
        <taxon>Bauhinia</taxon>
    </lineage>
</organism>
<proteinExistence type="predicted"/>
<evidence type="ECO:0000313" key="1">
    <source>
        <dbReference type="EMBL" id="KAI4326796.1"/>
    </source>
</evidence>
<dbReference type="Proteomes" id="UP000828941">
    <property type="component" value="Chromosome 8"/>
</dbReference>
<sequence length="567" mass="64685">MITESSPSRLHASAHHMEPSTPLVSFLERVQETAFNTLGKNKSDFDPKTYVDLPLKFSLPATEEAFDKLARSADGSVSVSDFNYFIETYFEGAGDDLEYLEPEDFVAEPPGFLPKVEHTEVRAWALKVHSLWKKLSRKVSTRVKNQPDLHTLLPLPASVIIPGSRFREVYYWDSYWVIRGLLVSKMYKTAKAIVTNLISLIEEYGFVLNGARTYYTNRSQPPLLSAMIFEIYNSTGDMELVKRALPALRKEYDFWNSEIHRVTIRDTQGCSYTLNHYYAMWNKPRPESSIMDKASASTLPNASEKERFYLELASAAESGWDFSTRWMRDPSDFTTLATTSIVPVDLNAFILGMELNIAFFAKVTGDNGTAEQFLEFSEARKKAINYVFWNEDTKQWLDYWLSNSSRKEDEVWVAQNQNRNIFASNFVPLWMHPFYSDTSLVGRVVESFKTCGLLRAVGIATSLSDSGQQWDFPNGWAPLQHMLVEGLVKSGLKEARSLAQEIALRWITTNYISYKKTGVMHEKFHVEHCGEFGGGGEYLPQTGFGWSNGVVLAFLEEFGWPQHRNID</sequence>
<reference evidence="1 2" key="1">
    <citation type="journal article" date="2022" name="DNA Res.">
        <title>Chromosomal-level genome assembly of the orchid tree Bauhinia variegata (Leguminosae; Cercidoideae) supports the allotetraploid origin hypothesis of Bauhinia.</title>
        <authorList>
            <person name="Zhong Y."/>
            <person name="Chen Y."/>
            <person name="Zheng D."/>
            <person name="Pang J."/>
            <person name="Liu Y."/>
            <person name="Luo S."/>
            <person name="Meng S."/>
            <person name="Qian L."/>
            <person name="Wei D."/>
            <person name="Dai S."/>
            <person name="Zhou R."/>
        </authorList>
    </citation>
    <scope>NUCLEOTIDE SEQUENCE [LARGE SCALE GENOMIC DNA]</scope>
    <source>
        <strain evidence="1">BV-YZ2020</strain>
    </source>
</reference>
<evidence type="ECO:0000313" key="2">
    <source>
        <dbReference type="Proteomes" id="UP000828941"/>
    </source>
</evidence>
<keyword evidence="2" id="KW-1185">Reference proteome</keyword>
<name>A0ACB9MRP2_BAUVA</name>
<comment type="caution">
    <text evidence="1">The sequence shown here is derived from an EMBL/GenBank/DDBJ whole genome shotgun (WGS) entry which is preliminary data.</text>
</comment>
<dbReference type="EMBL" id="CM039433">
    <property type="protein sequence ID" value="KAI4326796.1"/>
    <property type="molecule type" value="Genomic_DNA"/>
</dbReference>
<gene>
    <name evidence="1" type="ORF">L6164_019328</name>
</gene>
<accession>A0ACB9MRP2</accession>